<feature type="coiled-coil region" evidence="3">
    <location>
        <begin position="141"/>
        <end position="168"/>
    </location>
</feature>
<dbReference type="Gene3D" id="1.10.287.470">
    <property type="entry name" value="Helix hairpin bin"/>
    <property type="match status" value="1"/>
</dbReference>
<sequence>MMNTKLRMPLVAAFLAPAMGLGTTGIAFAQAYQQPNAEVGYVVLHPSDVPQTIELPGRAVAFEQADIRPRVDGVIMQKLYKPGAEVKTGDPLFQLDDASYQATVEADEATVAEAEADLPVKQAAYDRAAKLEGSGYTAADVETARSDLASAKATLQSAQAALKYAKIELGWTTIRSPIDGVVDVADVSTGDLVTSGQDTALTTVTTLDPIDVELLEPAADILSLRSKVKNGELQLSDKLQANLVLENGETYKATGELVTPSPTVSTTTGSVTVRFRFDNPDHIILPGMFLRGNVQLGSLKAFLVPQRAGEHDTNGNLSFFVVDADGKAKQVSVPTEGSTDTAWIVTSGLEDGVKVIVDGQKTLQDGATVKAVQVKIADDGTTQDVATDAASQDSAESAATAD</sequence>
<dbReference type="RefSeq" id="WP_330629323.1">
    <property type="nucleotide sequence ID" value="NZ_CP135445.1"/>
</dbReference>
<feature type="domain" description="Multidrug resistance protein MdtA-like beta-barrel" evidence="7">
    <location>
        <begin position="209"/>
        <end position="297"/>
    </location>
</feature>
<dbReference type="InterPro" id="IPR058625">
    <property type="entry name" value="MdtA-like_BSH"/>
</dbReference>
<proteinExistence type="inferred from homology"/>
<gene>
    <name evidence="9" type="ORF">RPE78_17210</name>
</gene>
<dbReference type="Gene3D" id="2.40.30.170">
    <property type="match status" value="1"/>
</dbReference>
<dbReference type="Gene3D" id="2.40.420.20">
    <property type="match status" value="1"/>
</dbReference>
<dbReference type="Pfam" id="PF25967">
    <property type="entry name" value="RND-MFP_C"/>
    <property type="match status" value="1"/>
</dbReference>
<dbReference type="SUPFAM" id="SSF111369">
    <property type="entry name" value="HlyD-like secretion proteins"/>
    <property type="match status" value="1"/>
</dbReference>
<evidence type="ECO:0000313" key="9">
    <source>
        <dbReference type="EMBL" id="WRY35595.1"/>
    </source>
</evidence>
<geneLocation type="plasmid" evidence="9 10">
    <name>unnamed2</name>
</geneLocation>
<keyword evidence="5" id="KW-0732">Signal</keyword>
<evidence type="ECO:0000259" key="7">
    <source>
        <dbReference type="Pfam" id="PF25944"/>
    </source>
</evidence>
<dbReference type="NCBIfam" id="TIGR01730">
    <property type="entry name" value="RND_mfp"/>
    <property type="match status" value="1"/>
</dbReference>
<feature type="compositionally biased region" description="Low complexity" evidence="4">
    <location>
        <begin position="386"/>
        <end position="402"/>
    </location>
</feature>
<name>A0ABZ1E623_9RHOB</name>
<dbReference type="Proteomes" id="UP001623290">
    <property type="component" value="Plasmid unnamed2"/>
</dbReference>
<dbReference type="InterPro" id="IPR058626">
    <property type="entry name" value="MdtA-like_b-barrel"/>
</dbReference>
<dbReference type="Gene3D" id="2.40.50.100">
    <property type="match status" value="1"/>
</dbReference>
<evidence type="ECO:0000256" key="5">
    <source>
        <dbReference type="SAM" id="SignalP"/>
    </source>
</evidence>
<dbReference type="InterPro" id="IPR058627">
    <property type="entry name" value="MdtA-like_C"/>
</dbReference>
<feature type="signal peptide" evidence="5">
    <location>
        <begin position="1"/>
        <end position="29"/>
    </location>
</feature>
<feature type="domain" description="Multidrug resistance protein MdtA-like C-terminal permuted SH3" evidence="8">
    <location>
        <begin position="301"/>
        <end position="361"/>
    </location>
</feature>
<evidence type="ECO:0000256" key="2">
    <source>
        <dbReference type="ARBA" id="ARBA00009477"/>
    </source>
</evidence>
<feature type="chain" id="PRO_5045467135" evidence="5">
    <location>
        <begin position="30"/>
        <end position="402"/>
    </location>
</feature>
<dbReference type="Pfam" id="PF25944">
    <property type="entry name" value="Beta-barrel_RND"/>
    <property type="match status" value="1"/>
</dbReference>
<keyword evidence="10" id="KW-1185">Reference proteome</keyword>
<feature type="region of interest" description="Disordered" evidence="4">
    <location>
        <begin position="382"/>
        <end position="402"/>
    </location>
</feature>
<dbReference type="PANTHER" id="PTHR30158:SF3">
    <property type="entry name" value="MULTIDRUG EFFLUX PUMP SUBUNIT ACRA-RELATED"/>
    <property type="match status" value="1"/>
</dbReference>
<evidence type="ECO:0000259" key="8">
    <source>
        <dbReference type="Pfam" id="PF25967"/>
    </source>
</evidence>
<evidence type="ECO:0000256" key="1">
    <source>
        <dbReference type="ARBA" id="ARBA00004196"/>
    </source>
</evidence>
<organism evidence="9 10">
    <name type="scientific">Thioclava litoralis</name>
    <dbReference type="NCBI Taxonomy" id="3076557"/>
    <lineage>
        <taxon>Bacteria</taxon>
        <taxon>Pseudomonadati</taxon>
        <taxon>Pseudomonadota</taxon>
        <taxon>Alphaproteobacteria</taxon>
        <taxon>Rhodobacterales</taxon>
        <taxon>Paracoccaceae</taxon>
        <taxon>Thioclava</taxon>
    </lineage>
</organism>
<dbReference type="InterPro" id="IPR006143">
    <property type="entry name" value="RND_pump_MFP"/>
</dbReference>
<evidence type="ECO:0000313" key="10">
    <source>
        <dbReference type="Proteomes" id="UP001623290"/>
    </source>
</evidence>
<keyword evidence="3" id="KW-0175">Coiled coil</keyword>
<comment type="similarity">
    <text evidence="2">Belongs to the membrane fusion protein (MFP) (TC 8.A.1) family.</text>
</comment>
<comment type="subcellular location">
    <subcellularLocation>
        <location evidence="1">Cell envelope</location>
    </subcellularLocation>
</comment>
<feature type="domain" description="Multidrug resistance protein MdtA-like barrel-sandwich hybrid" evidence="6">
    <location>
        <begin position="63"/>
        <end position="205"/>
    </location>
</feature>
<dbReference type="EMBL" id="CP135445">
    <property type="protein sequence ID" value="WRY35595.1"/>
    <property type="molecule type" value="Genomic_DNA"/>
</dbReference>
<evidence type="ECO:0000256" key="4">
    <source>
        <dbReference type="SAM" id="MobiDB-lite"/>
    </source>
</evidence>
<dbReference type="PANTHER" id="PTHR30158">
    <property type="entry name" value="ACRA/E-RELATED COMPONENT OF DRUG EFFLUX TRANSPORTER"/>
    <property type="match status" value="1"/>
</dbReference>
<protein>
    <submittedName>
        <fullName evidence="9">Efflux RND transporter periplasmic adaptor subunit</fullName>
    </submittedName>
</protein>
<keyword evidence="9" id="KW-0614">Plasmid</keyword>
<reference evidence="9 10" key="1">
    <citation type="submission" date="2023-09" db="EMBL/GenBank/DDBJ databases">
        <title>Thioclava shenzhenensis sp. nov., a multidrug resistant bacteria-antagonizing species isolated from coastal seawater.</title>
        <authorList>
            <person name="Long M."/>
        </authorList>
    </citation>
    <scope>NUCLEOTIDE SEQUENCE [LARGE SCALE GENOMIC DNA]</scope>
    <source>
        <strain evidence="9 10">FTW29</strain>
        <plasmid evidence="9 10">unnamed2</plasmid>
    </source>
</reference>
<accession>A0ABZ1E623</accession>
<evidence type="ECO:0000259" key="6">
    <source>
        <dbReference type="Pfam" id="PF25917"/>
    </source>
</evidence>
<evidence type="ECO:0000256" key="3">
    <source>
        <dbReference type="SAM" id="Coils"/>
    </source>
</evidence>
<dbReference type="Pfam" id="PF25917">
    <property type="entry name" value="BSH_RND"/>
    <property type="match status" value="1"/>
</dbReference>